<organism evidence="1 2">
    <name type="scientific">Flavobacterium beibuense F44-8</name>
    <dbReference type="NCBI Taxonomy" id="1406840"/>
    <lineage>
        <taxon>Bacteria</taxon>
        <taxon>Pseudomonadati</taxon>
        <taxon>Bacteroidota</taxon>
        <taxon>Flavobacteriia</taxon>
        <taxon>Flavobacteriales</taxon>
        <taxon>Flavobacteriaceae</taxon>
        <taxon>Flavobacterium</taxon>
    </lineage>
</organism>
<comment type="caution">
    <text evidence="1">The sequence shown here is derived from an EMBL/GenBank/DDBJ whole genome shotgun (WGS) entry which is preliminary data.</text>
</comment>
<protein>
    <recommendedName>
        <fullName evidence="3">TonB-dependent receptor</fullName>
    </recommendedName>
</protein>
<dbReference type="Proteomes" id="UP000030129">
    <property type="component" value="Unassembled WGS sequence"/>
</dbReference>
<dbReference type="SUPFAM" id="SSF49464">
    <property type="entry name" value="Carboxypeptidase regulatory domain-like"/>
    <property type="match status" value="2"/>
</dbReference>
<accession>A0A0A2LKH6</accession>
<proteinExistence type="predicted"/>
<evidence type="ECO:0008006" key="3">
    <source>
        <dbReference type="Google" id="ProtNLM"/>
    </source>
</evidence>
<name>A0A0A2LKH6_9FLAO</name>
<gene>
    <name evidence="1" type="ORF">Q763_09415</name>
</gene>
<keyword evidence="2" id="KW-1185">Reference proteome</keyword>
<dbReference type="AlphaFoldDB" id="A0A0A2LKH6"/>
<sequence>MTPTDKGRFCAACQKSVTDFTNTSDREIVQLINSNKNLCGRFSPSQLDRDLIVPKEKSKVWTAIAAGVISFITIGSHKATAQETIKTEQTDYTNSYETVGILTGVVRDKNDVLADVTITNKTNNETTVSLLSGDYEILADKGDIIEFYLDGYITQTITVKSSPHKNIKLKKDKNYNEQEQKTGPFVITGTVNDETGPLPSANIVIKGTSTSTKTDINGNYSIKVKKGDILEFSFIGYKTKNILVSSNNNISVLFTSEDNANLGLIVVERERTFFGRVFHSIGNFFR</sequence>
<dbReference type="STRING" id="1406840.Q763_09415"/>
<dbReference type="eggNOG" id="COG4771">
    <property type="taxonomic scope" value="Bacteria"/>
</dbReference>
<dbReference type="Pfam" id="PF13715">
    <property type="entry name" value="CarbopepD_reg_2"/>
    <property type="match status" value="1"/>
</dbReference>
<dbReference type="Gene3D" id="2.60.40.1120">
    <property type="entry name" value="Carboxypeptidase-like, regulatory domain"/>
    <property type="match status" value="1"/>
</dbReference>
<dbReference type="InterPro" id="IPR008969">
    <property type="entry name" value="CarboxyPept-like_regulatory"/>
</dbReference>
<reference evidence="1 2" key="1">
    <citation type="submission" date="2013-09" db="EMBL/GenBank/DDBJ databases">
        <authorList>
            <person name="Zeng Z."/>
            <person name="Chen C."/>
        </authorList>
    </citation>
    <scope>NUCLEOTIDE SEQUENCE [LARGE SCALE GENOMIC DNA]</scope>
    <source>
        <strain evidence="1 2">F44-8</strain>
    </source>
</reference>
<evidence type="ECO:0000313" key="2">
    <source>
        <dbReference type="Proteomes" id="UP000030129"/>
    </source>
</evidence>
<dbReference type="EMBL" id="JRLV01000009">
    <property type="protein sequence ID" value="KGO80747.1"/>
    <property type="molecule type" value="Genomic_DNA"/>
</dbReference>
<evidence type="ECO:0000313" key="1">
    <source>
        <dbReference type="EMBL" id="KGO80747.1"/>
    </source>
</evidence>